<comment type="caution">
    <text evidence="1">The sequence shown here is derived from an EMBL/GenBank/DDBJ whole genome shotgun (WGS) entry which is preliminary data.</text>
</comment>
<dbReference type="GO" id="GO:0030414">
    <property type="term" value="F:peptidase inhibitor activity"/>
    <property type="evidence" value="ECO:0007669"/>
    <property type="project" value="TreeGrafter"/>
</dbReference>
<proteinExistence type="predicted"/>
<accession>A0A2K1R3A3</accession>
<dbReference type="AlphaFoldDB" id="A0A2K1R3A3"/>
<dbReference type="EMBL" id="NKHZ01000010">
    <property type="protein sequence ID" value="PNS21749.1"/>
    <property type="molecule type" value="Genomic_DNA"/>
</dbReference>
<protein>
    <submittedName>
        <fullName evidence="1">OV-16 antigen</fullName>
    </submittedName>
</protein>
<evidence type="ECO:0000313" key="2">
    <source>
        <dbReference type="Proteomes" id="UP000243797"/>
    </source>
</evidence>
<dbReference type="CDD" id="cd00866">
    <property type="entry name" value="PEBP_euk"/>
    <property type="match status" value="1"/>
</dbReference>
<dbReference type="GO" id="GO:0030162">
    <property type="term" value="P:regulation of proteolysis"/>
    <property type="evidence" value="ECO:0007669"/>
    <property type="project" value="TreeGrafter"/>
</dbReference>
<dbReference type="SUPFAM" id="SSF49777">
    <property type="entry name" value="PEBP-like"/>
    <property type="match status" value="1"/>
</dbReference>
<reference evidence="1 2" key="1">
    <citation type="submission" date="2017-06" db="EMBL/GenBank/DDBJ databases">
        <title>Draft genome sequence of a variant of Elsinoe murrayae.</title>
        <authorList>
            <person name="Cheng Q."/>
        </authorList>
    </citation>
    <scope>NUCLEOTIDE SEQUENCE [LARGE SCALE GENOMIC DNA]</scope>
    <source>
        <strain evidence="1 2">CQ-2017a</strain>
    </source>
</reference>
<dbReference type="InterPro" id="IPR035810">
    <property type="entry name" value="PEBP_euk"/>
</dbReference>
<dbReference type="Proteomes" id="UP000243797">
    <property type="component" value="Unassembled WGS sequence"/>
</dbReference>
<name>A0A2K1R3A3_9PEZI</name>
<dbReference type="PANTHER" id="PTHR11362">
    <property type="entry name" value="PHOSPHATIDYLETHANOLAMINE-BINDING PROTEIN"/>
    <property type="match status" value="1"/>
</dbReference>
<gene>
    <name evidence="1" type="ORF">CAC42_1603</name>
</gene>
<sequence length="207" mass="23013">MSTISSHSTSLITSLKDMKLSPGQVSLIPESFIPTTELGVTFGDKQVKQGNLIRVSEAKCTPTISFAPEDGASRDQSYTLMLVDPDAPTPDDPKFAWWRHWIISGLRPGAPAEQTKEAVTAYLAPGPKDDSKPHRYLFLLYKEPENFNLMKIHVGGEEFVDRRSFKAETFVREQGLLLVGLNWMRGAGDGWKDESPGWTYNVPGKIS</sequence>
<dbReference type="OrthoDB" id="2506647at2759"/>
<dbReference type="Pfam" id="PF01161">
    <property type="entry name" value="PBP"/>
    <property type="match status" value="1"/>
</dbReference>
<dbReference type="PANTHER" id="PTHR11362:SF85">
    <property type="entry name" value="INHIBITOR (TFS1), PUTATIVE (AFU_ORTHOLOGUE AFUA_4G08120)-RELATED"/>
    <property type="match status" value="1"/>
</dbReference>
<dbReference type="Gene3D" id="3.90.280.10">
    <property type="entry name" value="PEBP-like"/>
    <property type="match status" value="1"/>
</dbReference>
<dbReference type="InParanoid" id="A0A2K1R3A3"/>
<dbReference type="InterPro" id="IPR008914">
    <property type="entry name" value="PEBP"/>
</dbReference>
<organism evidence="1 2">
    <name type="scientific">Sphaceloma murrayae</name>
    <dbReference type="NCBI Taxonomy" id="2082308"/>
    <lineage>
        <taxon>Eukaryota</taxon>
        <taxon>Fungi</taxon>
        <taxon>Dikarya</taxon>
        <taxon>Ascomycota</taxon>
        <taxon>Pezizomycotina</taxon>
        <taxon>Dothideomycetes</taxon>
        <taxon>Dothideomycetidae</taxon>
        <taxon>Myriangiales</taxon>
        <taxon>Elsinoaceae</taxon>
        <taxon>Sphaceloma</taxon>
    </lineage>
</organism>
<dbReference type="GO" id="GO:0046578">
    <property type="term" value="P:regulation of Ras protein signal transduction"/>
    <property type="evidence" value="ECO:0007669"/>
    <property type="project" value="TreeGrafter"/>
</dbReference>
<dbReference type="STRING" id="2082308.A0A2K1R3A3"/>
<dbReference type="InterPro" id="IPR036610">
    <property type="entry name" value="PEBP-like_sf"/>
</dbReference>
<keyword evidence="2" id="KW-1185">Reference proteome</keyword>
<dbReference type="GO" id="GO:0005543">
    <property type="term" value="F:phospholipid binding"/>
    <property type="evidence" value="ECO:0007669"/>
    <property type="project" value="TreeGrafter"/>
</dbReference>
<evidence type="ECO:0000313" key="1">
    <source>
        <dbReference type="EMBL" id="PNS21749.1"/>
    </source>
</evidence>